<evidence type="ECO:0000256" key="2">
    <source>
        <dbReference type="ARBA" id="ARBA00010742"/>
    </source>
</evidence>
<comment type="caution">
    <text evidence="6">The sequence shown here is derived from an EMBL/GenBank/DDBJ whole genome shotgun (WGS) entry which is preliminary data.</text>
</comment>
<feature type="signal peptide" evidence="4">
    <location>
        <begin position="1"/>
        <end position="19"/>
    </location>
</feature>
<protein>
    <submittedName>
        <fullName evidence="6">ABC transporter substrate-binding protein</fullName>
    </submittedName>
</protein>
<dbReference type="Gene3D" id="3.40.190.10">
    <property type="entry name" value="Periplasmic binding protein-like II"/>
    <property type="match status" value="2"/>
</dbReference>
<dbReference type="SUPFAM" id="SSF53850">
    <property type="entry name" value="Periplasmic binding protein-like II"/>
    <property type="match status" value="1"/>
</dbReference>
<dbReference type="PANTHER" id="PTHR30024:SF47">
    <property type="entry name" value="TAURINE-BINDING PERIPLASMIC PROTEIN"/>
    <property type="match status" value="1"/>
</dbReference>
<dbReference type="EMBL" id="VDUZ01000003">
    <property type="protein sequence ID" value="TXL81554.1"/>
    <property type="molecule type" value="Genomic_DNA"/>
</dbReference>
<evidence type="ECO:0000313" key="7">
    <source>
        <dbReference type="Proteomes" id="UP000321638"/>
    </source>
</evidence>
<name>A0A5C8PTZ4_9HYPH</name>
<evidence type="ECO:0000256" key="1">
    <source>
        <dbReference type="ARBA" id="ARBA00004418"/>
    </source>
</evidence>
<accession>A0A5C8PTZ4</accession>
<comment type="similarity">
    <text evidence="2">Belongs to the bacterial solute-binding protein SsuA/TauA family.</text>
</comment>
<organism evidence="6 7">
    <name type="scientific">Vineibacter terrae</name>
    <dbReference type="NCBI Taxonomy" id="2586908"/>
    <lineage>
        <taxon>Bacteria</taxon>
        <taxon>Pseudomonadati</taxon>
        <taxon>Pseudomonadota</taxon>
        <taxon>Alphaproteobacteria</taxon>
        <taxon>Hyphomicrobiales</taxon>
        <taxon>Vineibacter</taxon>
    </lineage>
</organism>
<dbReference type="OrthoDB" id="9771642at2"/>
<keyword evidence="7" id="KW-1185">Reference proteome</keyword>
<dbReference type="PANTHER" id="PTHR30024">
    <property type="entry name" value="ALIPHATIC SULFONATES-BINDING PROTEIN-RELATED"/>
    <property type="match status" value="1"/>
</dbReference>
<dbReference type="GO" id="GO:0042597">
    <property type="term" value="C:periplasmic space"/>
    <property type="evidence" value="ECO:0007669"/>
    <property type="project" value="UniProtKB-SubCell"/>
</dbReference>
<reference evidence="6 7" key="1">
    <citation type="submission" date="2019-06" db="EMBL/GenBank/DDBJ databases">
        <title>New taxonomy in bacterial strain CC-CFT640, isolated from vineyard.</title>
        <authorList>
            <person name="Lin S.-Y."/>
            <person name="Tsai C.-F."/>
            <person name="Young C.-C."/>
        </authorList>
    </citation>
    <scope>NUCLEOTIDE SEQUENCE [LARGE SCALE GENOMIC DNA]</scope>
    <source>
        <strain evidence="6 7">CC-CFT640</strain>
    </source>
</reference>
<dbReference type="InterPro" id="IPR015168">
    <property type="entry name" value="SsuA/THI5"/>
</dbReference>
<sequence length="337" mass="35719">MINRLTRAAAALAVLLAVAAPGERAAAQVESTTMAIPANAVLFAPIYIAADTGIFKANQLDVKLVMVAGPGAANAVLAGSADFASIAGGSVLRTAARGQPMLAIANTIDKLLLEAIVSKASLEKHKVSAEGDFAKRVMALKGMTVAVDTVNGLPHGYLRYISKKVGLDPEKDVVVTSMQPPNMLSALKSGTVDAFIFTDPFTTMAVKDGGIVLIRNPELDAPELNPFAFNLIITRQTFCTEKRSICQKIVASLKTAVEKMQKEPDAMLAVIKPRFAQVPPDMLAASFKLIAASSNPSLTVSEQAMRNTQEYSIGAGLMTPAERIEPLSKIYTNDFTK</sequence>
<gene>
    <name evidence="6" type="ORF">FHP25_03230</name>
</gene>
<feature type="domain" description="SsuA/THI5-like" evidence="5">
    <location>
        <begin position="43"/>
        <end position="266"/>
    </location>
</feature>
<dbReference type="RefSeq" id="WP_147845464.1">
    <property type="nucleotide sequence ID" value="NZ_VDUZ01000003.1"/>
</dbReference>
<evidence type="ECO:0000256" key="4">
    <source>
        <dbReference type="SAM" id="SignalP"/>
    </source>
</evidence>
<evidence type="ECO:0000256" key="3">
    <source>
        <dbReference type="ARBA" id="ARBA00022729"/>
    </source>
</evidence>
<evidence type="ECO:0000313" key="6">
    <source>
        <dbReference type="EMBL" id="TXL81554.1"/>
    </source>
</evidence>
<evidence type="ECO:0000259" key="5">
    <source>
        <dbReference type="Pfam" id="PF09084"/>
    </source>
</evidence>
<dbReference type="Pfam" id="PF09084">
    <property type="entry name" value="NMT1"/>
    <property type="match status" value="1"/>
</dbReference>
<comment type="subcellular location">
    <subcellularLocation>
        <location evidence="1">Periplasm</location>
    </subcellularLocation>
</comment>
<dbReference type="Proteomes" id="UP000321638">
    <property type="component" value="Unassembled WGS sequence"/>
</dbReference>
<dbReference type="AlphaFoldDB" id="A0A5C8PTZ4"/>
<proteinExistence type="inferred from homology"/>
<feature type="chain" id="PRO_5023091895" evidence="4">
    <location>
        <begin position="20"/>
        <end position="337"/>
    </location>
</feature>
<keyword evidence="3 4" id="KW-0732">Signal</keyword>